<sequence>MATLNQLRTRLDILENRVPGMAHRSVGTDEFWSAFELYSDNILIDAAGHRDYVRARLDVMRTVASTHLVAGTSTMQRIQAAASNLLKASTR</sequence>
<protein>
    <submittedName>
        <fullName evidence="1">Uncharacterized protein</fullName>
    </submittedName>
</protein>
<dbReference type="RefSeq" id="WP_223676394.1">
    <property type="nucleotide sequence ID" value="NZ_JAINZW010000004.1"/>
</dbReference>
<comment type="caution">
    <text evidence="1">The sequence shown here is derived from an EMBL/GenBank/DDBJ whole genome shotgun (WGS) entry which is preliminary data.</text>
</comment>
<keyword evidence="2" id="KW-1185">Reference proteome</keyword>
<proteinExistence type="predicted"/>
<gene>
    <name evidence="1" type="ORF">K6753_10485</name>
</gene>
<dbReference type="EMBL" id="JAINZW010000004">
    <property type="protein sequence ID" value="MBZ4039956.1"/>
    <property type="molecule type" value="Genomic_DNA"/>
</dbReference>
<evidence type="ECO:0000313" key="1">
    <source>
        <dbReference type="EMBL" id="MBZ4039956.1"/>
    </source>
</evidence>
<evidence type="ECO:0000313" key="2">
    <source>
        <dbReference type="Proteomes" id="UP001430954"/>
    </source>
</evidence>
<organism evidence="1 2">
    <name type="scientific">Novilysobacter selenitireducens</name>
    <dbReference type="NCBI Taxonomy" id="2872639"/>
    <lineage>
        <taxon>Bacteria</taxon>
        <taxon>Pseudomonadati</taxon>
        <taxon>Pseudomonadota</taxon>
        <taxon>Gammaproteobacteria</taxon>
        <taxon>Lysobacterales</taxon>
        <taxon>Lysobacteraceae</taxon>
        <taxon>Novilysobacter</taxon>
    </lineage>
</organism>
<accession>A0ABS7T7U5</accession>
<dbReference type="Proteomes" id="UP001430954">
    <property type="component" value="Unassembled WGS sequence"/>
</dbReference>
<name>A0ABS7T7U5_9GAMM</name>
<reference evidence="1 2" key="1">
    <citation type="submission" date="2021-09" db="EMBL/GenBank/DDBJ databases">
        <title>Lysobacter sp. 13A isolated from the river sediment.</title>
        <authorList>
            <person name="Liu H."/>
            <person name="Li S."/>
            <person name="Mao S."/>
        </authorList>
    </citation>
    <scope>NUCLEOTIDE SEQUENCE [LARGE SCALE GENOMIC DNA]</scope>
    <source>
        <strain evidence="1 2">13A</strain>
    </source>
</reference>